<dbReference type="EMBL" id="CP011307">
    <property type="protein sequence ID" value="ALP92856.1"/>
    <property type="molecule type" value="Genomic_DNA"/>
</dbReference>
<proteinExistence type="predicted"/>
<organism evidence="4 5">
    <name type="scientific">Intestinimonas butyriciproducens</name>
    <dbReference type="NCBI Taxonomy" id="1297617"/>
    <lineage>
        <taxon>Bacteria</taxon>
        <taxon>Bacillati</taxon>
        <taxon>Bacillota</taxon>
        <taxon>Clostridia</taxon>
        <taxon>Eubacteriales</taxon>
        <taxon>Intestinimonas</taxon>
    </lineage>
</organism>
<dbReference type="InterPro" id="IPR050443">
    <property type="entry name" value="RbsD/FucU_mutarotase"/>
</dbReference>
<dbReference type="GO" id="GO:0062193">
    <property type="term" value="F:D-ribose pyranase activity"/>
    <property type="evidence" value="ECO:0007669"/>
    <property type="project" value="UniProtKB-EC"/>
</dbReference>
<reference evidence="5" key="2">
    <citation type="submission" date="2015-04" db="EMBL/GenBank/DDBJ databases">
        <title>A butyrogenic pathway from the amino acid lysine in a human gut commensal.</title>
        <authorList>
            <person name="de Vos W.M."/>
            <person name="Bui N.T.P."/>
            <person name="Plugge C.M."/>
            <person name="Ritari J."/>
        </authorList>
    </citation>
    <scope>NUCLEOTIDE SEQUENCE [LARGE SCALE GENOMIC DNA]</scope>
    <source>
        <strain evidence="5">AF211</strain>
    </source>
</reference>
<dbReference type="STRING" id="1297617.IB211_00461"/>
<comment type="catalytic activity">
    <reaction evidence="1">
        <text>beta-D-ribopyranose = beta-D-ribofuranose</text>
        <dbReference type="Rhea" id="RHEA:25432"/>
        <dbReference type="ChEBI" id="CHEBI:27476"/>
        <dbReference type="ChEBI" id="CHEBI:47002"/>
        <dbReference type="EC" id="5.4.99.62"/>
    </reaction>
</comment>
<evidence type="ECO:0000313" key="4">
    <source>
        <dbReference type="EMBL" id="ALP92856.1"/>
    </source>
</evidence>
<dbReference type="AlphaFoldDB" id="A0A0S2W0H3"/>
<dbReference type="PANTHER" id="PTHR31690">
    <property type="entry name" value="FUCOSE MUTAROTASE"/>
    <property type="match status" value="1"/>
</dbReference>
<dbReference type="PANTHER" id="PTHR31690:SF4">
    <property type="entry name" value="FUCOSE MUTAROTASE"/>
    <property type="match status" value="1"/>
</dbReference>
<dbReference type="RefSeq" id="WP_033118822.1">
    <property type="nucleotide sequence ID" value="NZ_CP011307.1"/>
</dbReference>
<dbReference type="InterPro" id="IPR007721">
    <property type="entry name" value="RbsD_FucU"/>
</dbReference>
<keyword evidence="2" id="KW-0413">Isomerase</keyword>
<evidence type="ECO:0000256" key="2">
    <source>
        <dbReference type="ARBA" id="ARBA00023235"/>
    </source>
</evidence>
<keyword evidence="5" id="KW-1185">Reference proteome</keyword>
<dbReference type="SUPFAM" id="SSF102546">
    <property type="entry name" value="RbsD-like"/>
    <property type="match status" value="1"/>
</dbReference>
<dbReference type="KEGG" id="ibu:IB211_00461"/>
<reference evidence="4 5" key="1">
    <citation type="journal article" date="2015" name="Nat. Commun.">
        <title>Production of butyrate from lysine and the Amadori product fructoselysine by a human gut commensal.</title>
        <authorList>
            <person name="Bui T.P."/>
            <person name="Ritari J."/>
            <person name="Boeren S."/>
            <person name="de Waard P."/>
            <person name="Plugge C.M."/>
            <person name="de Vos W.M."/>
        </authorList>
    </citation>
    <scope>NUCLEOTIDE SEQUENCE [LARGE SCALE GENOMIC DNA]</scope>
    <source>
        <strain evidence="4 5">AF211</strain>
    </source>
</reference>
<dbReference type="InterPro" id="IPR023750">
    <property type="entry name" value="RbsD-like_sf"/>
</dbReference>
<gene>
    <name evidence="4" type="ORF">IB211_00461</name>
</gene>
<dbReference type="GO" id="GO:0006004">
    <property type="term" value="P:fucose metabolic process"/>
    <property type="evidence" value="ECO:0007669"/>
    <property type="project" value="TreeGrafter"/>
</dbReference>
<comment type="catalytic activity">
    <reaction evidence="3">
        <text>alpha-L-fucose = beta-L-fucose</text>
        <dbReference type="Rhea" id="RHEA:25580"/>
        <dbReference type="ChEBI" id="CHEBI:42548"/>
        <dbReference type="ChEBI" id="CHEBI:42589"/>
        <dbReference type="EC" id="5.1.3.29"/>
    </reaction>
</comment>
<sequence length="139" mass="14600">MLTGACIHPDLMRVLSLCGHGDKVLIADGNYPLASRSGGAEKVYLGLTPGLPTVTDVLAVLQTVVCVEKAEVMDPEDGSTPEIFGVFRQMLGGMELQGLGRYAFYDACCEPGVRLAVSTGEGRTFANLLLTIGVADGTH</sequence>
<dbReference type="eggNOG" id="COG1869">
    <property type="taxonomic scope" value="Bacteria"/>
</dbReference>
<name>A0A0S2W0H3_9FIRM</name>
<dbReference type="Gene3D" id="3.40.1650.10">
    <property type="entry name" value="RbsD-like domain"/>
    <property type="match status" value="1"/>
</dbReference>
<dbReference type="Pfam" id="PF05025">
    <property type="entry name" value="RbsD_FucU"/>
    <property type="match status" value="1"/>
</dbReference>
<dbReference type="PATRIC" id="fig|1297617.4.peg.466"/>
<dbReference type="GO" id="GO:0036373">
    <property type="term" value="F:L-fucose mutarotase activity"/>
    <property type="evidence" value="ECO:0007669"/>
    <property type="project" value="UniProtKB-EC"/>
</dbReference>
<evidence type="ECO:0000256" key="3">
    <source>
        <dbReference type="ARBA" id="ARBA00036324"/>
    </source>
</evidence>
<protein>
    <submittedName>
        <fullName evidence="4">L-fucose mutarotase</fullName>
    </submittedName>
</protein>
<evidence type="ECO:0000256" key="1">
    <source>
        <dbReference type="ARBA" id="ARBA00000223"/>
    </source>
</evidence>
<accession>A0A0S2W0H3</accession>
<evidence type="ECO:0000313" key="5">
    <source>
        <dbReference type="Proteomes" id="UP000064844"/>
    </source>
</evidence>
<dbReference type="Proteomes" id="UP000064844">
    <property type="component" value="Chromosome"/>
</dbReference>
<dbReference type="GO" id="GO:0042806">
    <property type="term" value="F:fucose binding"/>
    <property type="evidence" value="ECO:0007669"/>
    <property type="project" value="TreeGrafter"/>
</dbReference>